<dbReference type="PANTHER" id="PTHR43190:SF3">
    <property type="entry name" value="N-ACETYL-D-GLUCOSAMINE KINASE"/>
    <property type="match status" value="1"/>
</dbReference>
<dbReference type="GO" id="GO:0016301">
    <property type="term" value="F:kinase activity"/>
    <property type="evidence" value="ECO:0007669"/>
    <property type="project" value="UniProtKB-KW"/>
</dbReference>
<dbReference type="Gene3D" id="1.10.720.160">
    <property type="match status" value="1"/>
</dbReference>
<evidence type="ECO:0000313" key="2">
    <source>
        <dbReference type="Proteomes" id="UP001596043"/>
    </source>
</evidence>
<keyword evidence="1" id="KW-0418">Kinase</keyword>
<keyword evidence="1" id="KW-0808">Transferase</keyword>
<dbReference type="EMBL" id="JBHSFV010000006">
    <property type="protein sequence ID" value="MFC4634562.1"/>
    <property type="molecule type" value="Genomic_DNA"/>
</dbReference>
<protein>
    <submittedName>
        <fullName evidence="1">N-acetylglucosamine kinase</fullName>
    </submittedName>
</protein>
<dbReference type="SUPFAM" id="SSF53067">
    <property type="entry name" value="Actin-like ATPase domain"/>
    <property type="match status" value="2"/>
</dbReference>
<proteinExistence type="predicted"/>
<organism evidence="1 2">
    <name type="scientific">Dokdonia ponticola</name>
    <dbReference type="NCBI Taxonomy" id="2041041"/>
    <lineage>
        <taxon>Bacteria</taxon>
        <taxon>Pseudomonadati</taxon>
        <taxon>Bacteroidota</taxon>
        <taxon>Flavobacteriia</taxon>
        <taxon>Flavobacteriales</taxon>
        <taxon>Flavobacteriaceae</taxon>
        <taxon>Dokdonia</taxon>
    </lineage>
</organism>
<gene>
    <name evidence="1" type="ORF">ACFO3O_11625</name>
</gene>
<sequence length="289" mass="33200">MILVVDSGSTKTDWIALSEEGTMLFQTQTLGLNPQVLSQEILTERIVNNFELYKHRNDVSRLYFYGAGCGVEKPRKLIYEVFDEFFKEAQEIIVKEDTYAALYATVDTEANEKAIICILGTGSNCSYYNGHDIEQKVISLGYILMDDASGNYFGRQLLRDFKFNNIPSDLATKFENAFDLGSENIKNNLYKSPNPNTYLATFARFLIENKDHDYCQDLIRKGLSLFIENQIFQYENAREVTVHFVGSIAFYLEKELSILLKEYGLKKGKVLKRPIDGLVQHHKTHILHK</sequence>
<comment type="caution">
    <text evidence="1">The sequence shown here is derived from an EMBL/GenBank/DDBJ whole genome shotgun (WGS) entry which is preliminary data.</text>
</comment>
<dbReference type="Gene3D" id="3.30.420.40">
    <property type="match status" value="2"/>
</dbReference>
<name>A0ABV9HWM8_9FLAO</name>
<dbReference type="Proteomes" id="UP001596043">
    <property type="component" value="Unassembled WGS sequence"/>
</dbReference>
<dbReference type="InterPro" id="IPR052519">
    <property type="entry name" value="Euk-type_GlcNAc_Kinase"/>
</dbReference>
<keyword evidence="2" id="KW-1185">Reference proteome</keyword>
<dbReference type="RefSeq" id="WP_379978936.1">
    <property type="nucleotide sequence ID" value="NZ_JBHSFV010000006.1"/>
</dbReference>
<dbReference type="PANTHER" id="PTHR43190">
    <property type="entry name" value="N-ACETYL-D-GLUCOSAMINE KINASE"/>
    <property type="match status" value="1"/>
</dbReference>
<accession>A0ABV9HWM8</accession>
<reference evidence="2" key="1">
    <citation type="journal article" date="2019" name="Int. J. Syst. Evol. Microbiol.">
        <title>The Global Catalogue of Microorganisms (GCM) 10K type strain sequencing project: providing services to taxonomists for standard genome sequencing and annotation.</title>
        <authorList>
            <consortium name="The Broad Institute Genomics Platform"/>
            <consortium name="The Broad Institute Genome Sequencing Center for Infectious Disease"/>
            <person name="Wu L."/>
            <person name="Ma J."/>
        </authorList>
    </citation>
    <scope>NUCLEOTIDE SEQUENCE [LARGE SCALE GENOMIC DNA]</scope>
    <source>
        <strain evidence="2">YJ-61-S</strain>
    </source>
</reference>
<dbReference type="InterPro" id="IPR043129">
    <property type="entry name" value="ATPase_NBD"/>
</dbReference>
<dbReference type="CDD" id="cd24079">
    <property type="entry name" value="ASKHA_NBD_PG1100-like"/>
    <property type="match status" value="1"/>
</dbReference>
<evidence type="ECO:0000313" key="1">
    <source>
        <dbReference type="EMBL" id="MFC4634562.1"/>
    </source>
</evidence>